<keyword evidence="1" id="KW-0812">Transmembrane</keyword>
<keyword evidence="1" id="KW-0472">Membrane</keyword>
<evidence type="ECO:0008006" key="4">
    <source>
        <dbReference type="Google" id="ProtNLM"/>
    </source>
</evidence>
<name>A0A5C7INL2_9ROSI</name>
<evidence type="ECO:0000256" key="1">
    <source>
        <dbReference type="SAM" id="Phobius"/>
    </source>
</evidence>
<reference evidence="3" key="1">
    <citation type="journal article" date="2019" name="Gigascience">
        <title>De novo genome assembly of the endangered Acer yangbiense, a plant species with extremely small populations endemic to Yunnan Province, China.</title>
        <authorList>
            <person name="Yang J."/>
            <person name="Wariss H.M."/>
            <person name="Tao L."/>
            <person name="Zhang R."/>
            <person name="Yun Q."/>
            <person name="Hollingsworth P."/>
            <person name="Dao Z."/>
            <person name="Luo G."/>
            <person name="Guo H."/>
            <person name="Ma Y."/>
            <person name="Sun W."/>
        </authorList>
    </citation>
    <scope>NUCLEOTIDE SEQUENCE [LARGE SCALE GENOMIC DNA]</scope>
    <source>
        <strain evidence="3">cv. Malutang</strain>
    </source>
</reference>
<dbReference type="EMBL" id="VAHF01000002">
    <property type="protein sequence ID" value="TXG70082.1"/>
    <property type="molecule type" value="Genomic_DNA"/>
</dbReference>
<dbReference type="Proteomes" id="UP000323000">
    <property type="component" value="Chromosome 2"/>
</dbReference>
<dbReference type="PANTHER" id="PTHR11439:SF470">
    <property type="entry name" value="CYSTEINE-RICH RLK (RECEPTOR-LIKE PROTEIN KINASE) 8"/>
    <property type="match status" value="1"/>
</dbReference>
<comment type="caution">
    <text evidence="2">The sequence shown here is derived from an EMBL/GenBank/DDBJ whole genome shotgun (WGS) entry which is preliminary data.</text>
</comment>
<evidence type="ECO:0000313" key="3">
    <source>
        <dbReference type="Proteomes" id="UP000323000"/>
    </source>
</evidence>
<feature type="transmembrane region" description="Helical" evidence="1">
    <location>
        <begin position="22"/>
        <end position="45"/>
    </location>
</feature>
<sequence length="158" mass="17693">MLFCSLDLFNQNQTTLYSPKALILHLLLSWCMLMISSSPALGIVFSQRHYTLQLLEDTGYLDCKPTSVPMDPKLTLSSTDGDLIPDVTHYRRLVGRLLYLTLSRPDITFAVHRLTQFFVSTSSPSSKSGSSSAPLFEESTWSRTFLLFIISIAGSCLF</sequence>
<keyword evidence="3" id="KW-1185">Reference proteome</keyword>
<dbReference type="AlphaFoldDB" id="A0A5C7INL2"/>
<protein>
    <recommendedName>
        <fullName evidence="4">Reverse transcriptase Ty1/copia-type domain-containing protein</fullName>
    </recommendedName>
</protein>
<accession>A0A5C7INL2</accession>
<dbReference type="PANTHER" id="PTHR11439">
    <property type="entry name" value="GAG-POL-RELATED RETROTRANSPOSON"/>
    <property type="match status" value="1"/>
</dbReference>
<evidence type="ECO:0000313" key="2">
    <source>
        <dbReference type="EMBL" id="TXG70082.1"/>
    </source>
</evidence>
<proteinExistence type="predicted"/>
<dbReference type="OrthoDB" id="1434533at2759"/>
<organism evidence="2 3">
    <name type="scientific">Acer yangbiense</name>
    <dbReference type="NCBI Taxonomy" id="1000413"/>
    <lineage>
        <taxon>Eukaryota</taxon>
        <taxon>Viridiplantae</taxon>
        <taxon>Streptophyta</taxon>
        <taxon>Embryophyta</taxon>
        <taxon>Tracheophyta</taxon>
        <taxon>Spermatophyta</taxon>
        <taxon>Magnoliopsida</taxon>
        <taxon>eudicotyledons</taxon>
        <taxon>Gunneridae</taxon>
        <taxon>Pentapetalae</taxon>
        <taxon>rosids</taxon>
        <taxon>malvids</taxon>
        <taxon>Sapindales</taxon>
        <taxon>Sapindaceae</taxon>
        <taxon>Hippocastanoideae</taxon>
        <taxon>Acereae</taxon>
        <taxon>Acer</taxon>
    </lineage>
</organism>
<keyword evidence="1" id="KW-1133">Transmembrane helix</keyword>
<gene>
    <name evidence="2" type="ORF">EZV62_005017</name>
</gene>